<proteinExistence type="predicted"/>
<organism evidence="3 4">
    <name type="scientific">Saccharopolyspora hordei</name>
    <dbReference type="NCBI Taxonomy" id="1838"/>
    <lineage>
        <taxon>Bacteria</taxon>
        <taxon>Bacillati</taxon>
        <taxon>Actinomycetota</taxon>
        <taxon>Actinomycetes</taxon>
        <taxon>Pseudonocardiales</taxon>
        <taxon>Pseudonocardiaceae</taxon>
        <taxon>Saccharopolyspora</taxon>
    </lineage>
</organism>
<keyword evidence="4" id="KW-1185">Reference proteome</keyword>
<evidence type="ECO:0000256" key="1">
    <source>
        <dbReference type="SAM" id="MobiDB-lite"/>
    </source>
</evidence>
<dbReference type="Proteomes" id="UP000587002">
    <property type="component" value="Unassembled WGS sequence"/>
</dbReference>
<evidence type="ECO:0000313" key="4">
    <source>
        <dbReference type="Proteomes" id="UP000587002"/>
    </source>
</evidence>
<accession>A0A853AGC8</accession>
<dbReference type="CDD" id="cd00093">
    <property type="entry name" value="HTH_XRE"/>
    <property type="match status" value="1"/>
</dbReference>
<protein>
    <submittedName>
        <fullName evidence="3">Transcriptional regulator with XRE-family HTH domain</fullName>
    </submittedName>
</protein>
<dbReference type="PROSITE" id="PS50943">
    <property type="entry name" value="HTH_CROC1"/>
    <property type="match status" value="1"/>
</dbReference>
<dbReference type="AlphaFoldDB" id="A0A853AGC8"/>
<feature type="region of interest" description="Disordered" evidence="1">
    <location>
        <begin position="159"/>
        <end position="261"/>
    </location>
</feature>
<dbReference type="InterPro" id="IPR010982">
    <property type="entry name" value="Lambda_DNA-bd_dom_sf"/>
</dbReference>
<dbReference type="InterPro" id="IPR001387">
    <property type="entry name" value="Cro/C1-type_HTH"/>
</dbReference>
<dbReference type="SUPFAM" id="SSF47413">
    <property type="entry name" value="lambda repressor-like DNA-binding domains"/>
    <property type="match status" value="1"/>
</dbReference>
<dbReference type="Pfam" id="PF13560">
    <property type="entry name" value="HTH_31"/>
    <property type="match status" value="1"/>
</dbReference>
<evidence type="ECO:0000259" key="2">
    <source>
        <dbReference type="PROSITE" id="PS50943"/>
    </source>
</evidence>
<dbReference type="Gene3D" id="1.10.260.40">
    <property type="entry name" value="lambda repressor-like DNA-binding domains"/>
    <property type="match status" value="1"/>
</dbReference>
<reference evidence="3 4" key="1">
    <citation type="submission" date="2020-07" db="EMBL/GenBank/DDBJ databases">
        <title>Sequencing the genomes of 1000 actinobacteria strains.</title>
        <authorList>
            <person name="Klenk H.-P."/>
        </authorList>
    </citation>
    <scope>NUCLEOTIDE SEQUENCE [LARGE SCALE GENOMIC DNA]</scope>
    <source>
        <strain evidence="3 4">DSM 44065</strain>
    </source>
</reference>
<dbReference type="SMART" id="SM00530">
    <property type="entry name" value="HTH_XRE"/>
    <property type="match status" value="1"/>
</dbReference>
<name>A0A853AGC8_9PSEU</name>
<sequence length="261" mass="27838">MSAEELGQLLRAARLDAGSSLSRMAELTHFSKSYLGQVETGTRAVTPEVLEAYGRALGAAMWRREITHPRLVRVKGTQRLVELVRSVQSGRPDAFGEKPTAHATDIAVGTRMDPDGVRQFRKWMTEGETATLRTNSLSVIATVPGRENAELVIDVLENDPRGPAVVPGVGGVPPDSGRLADRAAGRRRHRQPPGPGEARPHGGEGSGGPEGHREPLVRRVRAASPGPSAGSRPAGSRRNTKEPPSSHGLGGFLGRCQQLDL</sequence>
<comment type="caution">
    <text evidence="3">The sequence shown here is derived from an EMBL/GenBank/DDBJ whole genome shotgun (WGS) entry which is preliminary data.</text>
</comment>
<dbReference type="GO" id="GO:0003677">
    <property type="term" value="F:DNA binding"/>
    <property type="evidence" value="ECO:0007669"/>
    <property type="project" value="InterPro"/>
</dbReference>
<feature type="domain" description="HTH cro/C1-type" evidence="2">
    <location>
        <begin position="10"/>
        <end position="58"/>
    </location>
</feature>
<evidence type="ECO:0000313" key="3">
    <source>
        <dbReference type="EMBL" id="NYI83028.1"/>
    </source>
</evidence>
<dbReference type="EMBL" id="JACCFJ010000001">
    <property type="protein sequence ID" value="NYI83028.1"/>
    <property type="molecule type" value="Genomic_DNA"/>
</dbReference>
<gene>
    <name evidence="3" type="ORF">HNR68_001658</name>
</gene>